<evidence type="ECO:0000256" key="2">
    <source>
        <dbReference type="ARBA" id="ARBA00022741"/>
    </source>
</evidence>
<dbReference type="Pfam" id="PF12399">
    <property type="entry name" value="BCA_ABC_TP_C"/>
    <property type="match status" value="1"/>
</dbReference>
<dbReference type="GO" id="GO:0016887">
    <property type="term" value="F:ATP hydrolysis activity"/>
    <property type="evidence" value="ECO:0007669"/>
    <property type="project" value="InterPro"/>
</dbReference>
<dbReference type="Pfam" id="PF00005">
    <property type="entry name" value="ABC_tran"/>
    <property type="match status" value="1"/>
</dbReference>
<dbReference type="InterPro" id="IPR003593">
    <property type="entry name" value="AAA+_ATPase"/>
</dbReference>
<reference evidence="5 6" key="1">
    <citation type="submission" date="2019-12" db="EMBL/GenBank/DDBJ databases">
        <title>Rhizobium genotypes associated with high levels of biological nitrogen fixation by grain legumes in a temperate-maritime cropping system.</title>
        <authorList>
            <person name="Maluk M."/>
            <person name="Francesc Ferrando Molina F."/>
            <person name="Lopez Del Egido L."/>
            <person name="Lafos M."/>
            <person name="Langarica-Fuentes A."/>
            <person name="Gebre Yohannes G."/>
            <person name="Young M.W."/>
            <person name="Martin P."/>
            <person name="Gantlett R."/>
            <person name="Kenicer G."/>
            <person name="Hawes C."/>
            <person name="Begg G.S."/>
            <person name="Quilliam R.S."/>
            <person name="Squire G.R."/>
            <person name="Poole P.S."/>
            <person name="Young P.W."/>
            <person name="Iannetta P.M."/>
            <person name="James E.K."/>
        </authorList>
    </citation>
    <scope>NUCLEOTIDE SEQUENCE [LARGE SCALE GENOMIC DNA]</scope>
    <source>
        <strain evidence="5 6">JHI1118</strain>
    </source>
</reference>
<organism evidence="5 6">
    <name type="scientific">Rhizobium lusitanum</name>
    <dbReference type="NCBI Taxonomy" id="293958"/>
    <lineage>
        <taxon>Bacteria</taxon>
        <taxon>Pseudomonadati</taxon>
        <taxon>Pseudomonadota</taxon>
        <taxon>Alphaproteobacteria</taxon>
        <taxon>Hyphomicrobiales</taxon>
        <taxon>Rhizobiaceae</taxon>
        <taxon>Rhizobium/Agrobacterium group</taxon>
        <taxon>Rhizobium</taxon>
    </lineage>
</organism>
<dbReference type="Proteomes" id="UP000483035">
    <property type="component" value="Unassembled WGS sequence"/>
</dbReference>
<dbReference type="RefSeq" id="WP_163991860.1">
    <property type="nucleotide sequence ID" value="NZ_WUEY01000019.1"/>
</dbReference>
<dbReference type="PROSITE" id="PS50893">
    <property type="entry name" value="ABC_TRANSPORTER_2"/>
    <property type="match status" value="1"/>
</dbReference>
<dbReference type="InterPro" id="IPR027417">
    <property type="entry name" value="P-loop_NTPase"/>
</dbReference>
<comment type="caution">
    <text evidence="5">The sequence shown here is derived from an EMBL/GenBank/DDBJ whole genome shotgun (WGS) entry which is preliminary data.</text>
</comment>
<dbReference type="EMBL" id="WUEY01000019">
    <property type="protein sequence ID" value="NEI73487.1"/>
    <property type="molecule type" value="Genomic_DNA"/>
</dbReference>
<evidence type="ECO:0000256" key="3">
    <source>
        <dbReference type="ARBA" id="ARBA00022840"/>
    </source>
</evidence>
<feature type="domain" description="ABC transporter" evidence="4">
    <location>
        <begin position="3"/>
        <end position="236"/>
    </location>
</feature>
<keyword evidence="1" id="KW-0813">Transport</keyword>
<keyword evidence="3 5" id="KW-0067">ATP-binding</keyword>
<sequence length="239" mass="25584">MQLSATDISVRFAGVSAIDKVSMALDRGEILGLIGPNGAGKTTMVNVLSGFQKPREGRVAIESVDCAGRSAAWFSRHGVVRTFQAVRLFKDLTISENIEASLSSLGISRFRARRRAAEMLDYMGIGDKADRRGGTLSYGDERRVGIARALALAPKFLLLDEPAAGLNIGEAESLADLIRRIQGDFSCGVLLIEHNMTLVMTICRRLHVMASGRTIATGTPAEVLADPQFKSAYLGTGAA</sequence>
<gene>
    <name evidence="5" type="ORF">GR212_28440</name>
</gene>
<dbReference type="GO" id="GO:0005886">
    <property type="term" value="C:plasma membrane"/>
    <property type="evidence" value="ECO:0007669"/>
    <property type="project" value="TreeGrafter"/>
</dbReference>
<dbReference type="Gene3D" id="3.40.50.300">
    <property type="entry name" value="P-loop containing nucleotide triphosphate hydrolases"/>
    <property type="match status" value="1"/>
</dbReference>
<dbReference type="InterPro" id="IPR032823">
    <property type="entry name" value="BCA_ABC_TP_C"/>
</dbReference>
<protein>
    <submittedName>
        <fullName evidence="5">ATP-binding cassette domain-containing protein</fullName>
    </submittedName>
</protein>
<proteinExistence type="predicted"/>
<dbReference type="GO" id="GO:0005524">
    <property type="term" value="F:ATP binding"/>
    <property type="evidence" value="ECO:0007669"/>
    <property type="project" value="UniProtKB-KW"/>
</dbReference>
<dbReference type="PANTHER" id="PTHR45772">
    <property type="entry name" value="CONSERVED COMPONENT OF ABC TRANSPORTER FOR NATURAL AMINO ACIDS-RELATED"/>
    <property type="match status" value="1"/>
</dbReference>
<dbReference type="AlphaFoldDB" id="A0A6L9UH65"/>
<evidence type="ECO:0000313" key="5">
    <source>
        <dbReference type="EMBL" id="NEI73487.1"/>
    </source>
</evidence>
<dbReference type="SUPFAM" id="SSF52540">
    <property type="entry name" value="P-loop containing nucleoside triphosphate hydrolases"/>
    <property type="match status" value="1"/>
</dbReference>
<accession>A0A6L9UH65</accession>
<evidence type="ECO:0000313" key="6">
    <source>
        <dbReference type="Proteomes" id="UP000483035"/>
    </source>
</evidence>
<evidence type="ECO:0000259" key="4">
    <source>
        <dbReference type="PROSITE" id="PS50893"/>
    </source>
</evidence>
<keyword evidence="2" id="KW-0547">Nucleotide-binding</keyword>
<evidence type="ECO:0000256" key="1">
    <source>
        <dbReference type="ARBA" id="ARBA00022448"/>
    </source>
</evidence>
<dbReference type="CDD" id="cd03219">
    <property type="entry name" value="ABC_Mj1267_LivG_branched"/>
    <property type="match status" value="1"/>
</dbReference>
<dbReference type="InterPro" id="IPR003439">
    <property type="entry name" value="ABC_transporter-like_ATP-bd"/>
</dbReference>
<name>A0A6L9UH65_9HYPH</name>
<dbReference type="InterPro" id="IPR051120">
    <property type="entry name" value="ABC_AA/LPS_Transport"/>
</dbReference>
<dbReference type="SMART" id="SM00382">
    <property type="entry name" value="AAA"/>
    <property type="match status" value="1"/>
</dbReference>